<sequence length="100" mass="10880">MADVSKLDYGFQDAFDQMGKMSNDHACQGQEASALVRFMSHSLHLGSDTHRKSCSNLRSQAAHGDNPSARPTSIKLVTCFKSISMLPLSSPLQQPSTNPE</sequence>
<reference evidence="1" key="1">
    <citation type="submission" date="2020-03" db="EMBL/GenBank/DDBJ databases">
        <authorList>
            <person name="Weist P."/>
        </authorList>
    </citation>
    <scope>NUCLEOTIDE SEQUENCE</scope>
</reference>
<dbReference type="EMBL" id="CADEAL010003591">
    <property type="protein sequence ID" value="CAB1445259.1"/>
    <property type="molecule type" value="Genomic_DNA"/>
</dbReference>
<dbReference type="Proteomes" id="UP001153269">
    <property type="component" value="Unassembled WGS sequence"/>
</dbReference>
<evidence type="ECO:0000313" key="1">
    <source>
        <dbReference type="EMBL" id="CAB1445259.1"/>
    </source>
</evidence>
<proteinExistence type="predicted"/>
<accession>A0A9N7Z0G5</accession>
<gene>
    <name evidence="1" type="ORF">PLEPLA_LOCUS32990</name>
</gene>
<keyword evidence="2" id="KW-1185">Reference proteome</keyword>
<dbReference type="AlphaFoldDB" id="A0A9N7Z0G5"/>
<evidence type="ECO:0000313" key="2">
    <source>
        <dbReference type="Proteomes" id="UP001153269"/>
    </source>
</evidence>
<protein>
    <submittedName>
        <fullName evidence="1">Uncharacterized protein</fullName>
    </submittedName>
</protein>
<organism evidence="1 2">
    <name type="scientific">Pleuronectes platessa</name>
    <name type="common">European plaice</name>
    <dbReference type="NCBI Taxonomy" id="8262"/>
    <lineage>
        <taxon>Eukaryota</taxon>
        <taxon>Metazoa</taxon>
        <taxon>Chordata</taxon>
        <taxon>Craniata</taxon>
        <taxon>Vertebrata</taxon>
        <taxon>Euteleostomi</taxon>
        <taxon>Actinopterygii</taxon>
        <taxon>Neopterygii</taxon>
        <taxon>Teleostei</taxon>
        <taxon>Neoteleostei</taxon>
        <taxon>Acanthomorphata</taxon>
        <taxon>Carangaria</taxon>
        <taxon>Pleuronectiformes</taxon>
        <taxon>Pleuronectoidei</taxon>
        <taxon>Pleuronectidae</taxon>
        <taxon>Pleuronectes</taxon>
    </lineage>
</organism>
<comment type="caution">
    <text evidence="1">The sequence shown here is derived from an EMBL/GenBank/DDBJ whole genome shotgun (WGS) entry which is preliminary data.</text>
</comment>
<name>A0A9N7Z0G5_PLEPL</name>